<proteinExistence type="predicted"/>
<feature type="compositionally biased region" description="Polar residues" evidence="1">
    <location>
        <begin position="717"/>
        <end position="732"/>
    </location>
</feature>
<keyword evidence="3" id="KW-1185">Reference proteome</keyword>
<accession>A0A388JTN0</accession>
<gene>
    <name evidence="2" type="ORF">CBR_g19194</name>
</gene>
<evidence type="ECO:0000313" key="2">
    <source>
        <dbReference type="EMBL" id="GBG61117.1"/>
    </source>
</evidence>
<feature type="region of interest" description="Disordered" evidence="1">
    <location>
        <begin position="706"/>
        <end position="777"/>
    </location>
</feature>
<name>A0A388JTN0_CHABU</name>
<dbReference type="AlphaFoldDB" id="A0A388JTN0"/>
<dbReference type="Gramene" id="GBG61117">
    <property type="protein sequence ID" value="GBG61117"/>
    <property type="gene ID" value="CBR_g19194"/>
</dbReference>
<reference evidence="2 3" key="1">
    <citation type="journal article" date="2018" name="Cell">
        <title>The Chara Genome: Secondary Complexity and Implications for Plant Terrestrialization.</title>
        <authorList>
            <person name="Nishiyama T."/>
            <person name="Sakayama H."/>
            <person name="Vries J.D."/>
            <person name="Buschmann H."/>
            <person name="Saint-Marcoux D."/>
            <person name="Ullrich K.K."/>
            <person name="Haas F.B."/>
            <person name="Vanderstraeten L."/>
            <person name="Becker D."/>
            <person name="Lang D."/>
            <person name="Vosolsobe S."/>
            <person name="Rombauts S."/>
            <person name="Wilhelmsson P.K.I."/>
            <person name="Janitza P."/>
            <person name="Kern R."/>
            <person name="Heyl A."/>
            <person name="Rumpler F."/>
            <person name="Villalobos L.I.A.C."/>
            <person name="Clay J.M."/>
            <person name="Skokan R."/>
            <person name="Toyoda A."/>
            <person name="Suzuki Y."/>
            <person name="Kagoshima H."/>
            <person name="Schijlen E."/>
            <person name="Tajeshwar N."/>
            <person name="Catarino B."/>
            <person name="Hetherington A.J."/>
            <person name="Saltykova A."/>
            <person name="Bonnot C."/>
            <person name="Breuninger H."/>
            <person name="Symeonidi A."/>
            <person name="Radhakrishnan G.V."/>
            <person name="Van Nieuwerburgh F."/>
            <person name="Deforce D."/>
            <person name="Chang C."/>
            <person name="Karol K.G."/>
            <person name="Hedrich R."/>
            <person name="Ulvskov P."/>
            <person name="Glockner G."/>
            <person name="Delwiche C.F."/>
            <person name="Petrasek J."/>
            <person name="Van de Peer Y."/>
            <person name="Friml J."/>
            <person name="Beilby M."/>
            <person name="Dolan L."/>
            <person name="Kohara Y."/>
            <person name="Sugano S."/>
            <person name="Fujiyama A."/>
            <person name="Delaux P.-M."/>
            <person name="Quint M."/>
            <person name="TheiBen G."/>
            <person name="Hagemann M."/>
            <person name="Harholt J."/>
            <person name="Dunand C."/>
            <person name="Zachgo S."/>
            <person name="Langdale J."/>
            <person name="Maumus F."/>
            <person name="Straeten D.V.D."/>
            <person name="Gould S.B."/>
            <person name="Rensing S.A."/>
        </authorList>
    </citation>
    <scope>NUCLEOTIDE SEQUENCE [LARGE SCALE GENOMIC DNA]</scope>
    <source>
        <strain evidence="2 3">S276</strain>
    </source>
</reference>
<feature type="region of interest" description="Disordered" evidence="1">
    <location>
        <begin position="128"/>
        <end position="325"/>
    </location>
</feature>
<sequence>MERSVEDSSDPLQPPCGPLLFVAVRADRTRLAGSIFQWVDVREYNFKFTLKKHYKSDGSVDDIAKGCKVAGRMFGGYGRRAMSLPYFVPLAPGHDEAVHVTDFLKVWARSSTSVSVVDVGPGTSISGPVGFAGGECSERGMGGQGGLPATPPDQEVGMSDDLEYNHLRAPSKPGLHGSRRQGLLGESPPRGGGDGERLRQGSESTTPRGLVREVIGSDKTTRRAWPPPAQLQTELSLEREASGNVPGEEEVSEQGLFRERSAEKTQSGGKRNLPDEEEREGVGALKRQRKVGGSAQTPTSREGGSVEKRKRVGGGDETPKDSSTQRRIAGCLVDMMDLEKKRLLNGVLNLNVVWVQTSSKKLAEQGKFSVKEMVDIIKMDRIMLRLWHYVEFEYEEMDKREWNANSTFFKSKRQLFEEFKDKGLDDKLWNGSRKFFMDSTYVNKCPQFLGCQHDNNIKRTVTLINDQHFPAEWKRVVLSVITGDRAKGKNNPRGVDECINIMSTRISALTTLAQFDVDPLSAIDHKEALGKLGHQLRSHTCVLDLCGTVDRAQWDSGAFSSLMSSKAHPCDFHQVVVEPVYDPNKDMFFKLTPKKRRQVYSFLYGEQPRLRFDPQYVVRKEVAIAVLQGYHGASRAGAVSFIKRLEYVFFNGNLVDPADFILDNYKLAFGEEDDFNIEAEQEESVEDDLFDLDGQLAIFNAQVSESPSVCKPGTPLATPTSGGPTQVSSSTPVKRGGLSRLRSSPGEAIRLTPQPEHLRPGHPVPPDHPHLKAPVTPFHMDDKHTFSTAEDWGHDSVWHPDHFQPVLLDGEWAVAVRDIRGGWIYNDRWDLETFKSRAYDAVLERLSEVN</sequence>
<dbReference type="Proteomes" id="UP000265515">
    <property type="component" value="Unassembled WGS sequence"/>
</dbReference>
<protein>
    <submittedName>
        <fullName evidence="2">Uncharacterized protein</fullName>
    </submittedName>
</protein>
<evidence type="ECO:0000313" key="3">
    <source>
        <dbReference type="Proteomes" id="UP000265515"/>
    </source>
</evidence>
<evidence type="ECO:0000256" key="1">
    <source>
        <dbReference type="SAM" id="MobiDB-lite"/>
    </source>
</evidence>
<comment type="caution">
    <text evidence="2">The sequence shown here is derived from an EMBL/GenBank/DDBJ whole genome shotgun (WGS) entry which is preliminary data.</text>
</comment>
<organism evidence="2 3">
    <name type="scientific">Chara braunii</name>
    <name type="common">Braun's stonewort</name>
    <dbReference type="NCBI Taxonomy" id="69332"/>
    <lineage>
        <taxon>Eukaryota</taxon>
        <taxon>Viridiplantae</taxon>
        <taxon>Streptophyta</taxon>
        <taxon>Charophyceae</taxon>
        <taxon>Charales</taxon>
        <taxon>Characeae</taxon>
        <taxon>Chara</taxon>
    </lineage>
</organism>
<feature type="compositionally biased region" description="Basic and acidic residues" evidence="1">
    <location>
        <begin position="313"/>
        <end position="324"/>
    </location>
</feature>
<dbReference type="EMBL" id="BFEA01000017">
    <property type="protein sequence ID" value="GBG61117.1"/>
    <property type="molecule type" value="Genomic_DNA"/>
</dbReference>